<dbReference type="PROSITE" id="PS50293">
    <property type="entry name" value="TPR_REGION"/>
    <property type="match status" value="1"/>
</dbReference>
<keyword evidence="2 3" id="KW-0802">TPR repeat</keyword>
<feature type="repeat" description="TPR" evidence="3">
    <location>
        <begin position="50"/>
        <end position="83"/>
    </location>
</feature>
<dbReference type="PANTHER" id="PTHR45586:SF1">
    <property type="entry name" value="LIPOPOLYSACCHARIDE ASSEMBLY PROTEIN B"/>
    <property type="match status" value="1"/>
</dbReference>
<dbReference type="Proteomes" id="UP000806285">
    <property type="component" value="Unassembled WGS sequence"/>
</dbReference>
<feature type="repeat" description="TPR" evidence="3">
    <location>
        <begin position="118"/>
        <end position="151"/>
    </location>
</feature>
<proteinExistence type="predicted"/>
<organism evidence="4 5">
    <name type="scientific">Ramlibacter pallidus</name>
    <dbReference type="NCBI Taxonomy" id="2780087"/>
    <lineage>
        <taxon>Bacteria</taxon>
        <taxon>Pseudomonadati</taxon>
        <taxon>Pseudomonadota</taxon>
        <taxon>Betaproteobacteria</taxon>
        <taxon>Burkholderiales</taxon>
        <taxon>Comamonadaceae</taxon>
        <taxon>Ramlibacter</taxon>
    </lineage>
</organism>
<protein>
    <submittedName>
        <fullName evidence="4">Tetratricopeptide repeat protein</fullName>
    </submittedName>
</protein>
<dbReference type="SMART" id="SM00028">
    <property type="entry name" value="TPR"/>
    <property type="match status" value="4"/>
</dbReference>
<dbReference type="Gene3D" id="1.25.40.10">
    <property type="entry name" value="Tetratricopeptide repeat domain"/>
    <property type="match status" value="2"/>
</dbReference>
<dbReference type="InterPro" id="IPR011990">
    <property type="entry name" value="TPR-like_helical_dom_sf"/>
</dbReference>
<dbReference type="InterPro" id="IPR051012">
    <property type="entry name" value="CellSynth/LPSAsmb/PSIAsmb"/>
</dbReference>
<dbReference type="EMBL" id="JADDIV010000002">
    <property type="protein sequence ID" value="MBE7367421.1"/>
    <property type="molecule type" value="Genomic_DNA"/>
</dbReference>
<dbReference type="RefSeq" id="WP_193676029.1">
    <property type="nucleotide sequence ID" value="NZ_JADDIV010000002.1"/>
</dbReference>
<evidence type="ECO:0000256" key="1">
    <source>
        <dbReference type="ARBA" id="ARBA00022737"/>
    </source>
</evidence>
<dbReference type="PROSITE" id="PS50005">
    <property type="entry name" value="TPR"/>
    <property type="match status" value="4"/>
</dbReference>
<evidence type="ECO:0000256" key="3">
    <source>
        <dbReference type="PROSITE-ProRule" id="PRU00339"/>
    </source>
</evidence>
<comment type="caution">
    <text evidence="4">The sequence shown here is derived from an EMBL/GenBank/DDBJ whole genome shotgun (WGS) entry which is preliminary data.</text>
</comment>
<dbReference type="Pfam" id="PF14559">
    <property type="entry name" value="TPR_19"/>
    <property type="match status" value="1"/>
</dbReference>
<dbReference type="SUPFAM" id="SSF48452">
    <property type="entry name" value="TPR-like"/>
    <property type="match status" value="1"/>
</dbReference>
<dbReference type="Pfam" id="PF13414">
    <property type="entry name" value="TPR_11"/>
    <property type="match status" value="1"/>
</dbReference>
<accession>A0ABR9S1M7</accession>
<reference evidence="4 5" key="1">
    <citation type="submission" date="2020-10" db="EMBL/GenBank/DDBJ databases">
        <title>Ramlibacter sp. HM2 16S ribosomal RNA gene Genome sequencing and assembly.</title>
        <authorList>
            <person name="Kang M."/>
        </authorList>
    </citation>
    <scope>NUCLEOTIDE SEQUENCE [LARGE SCALE GENOMIC DNA]</scope>
    <source>
        <strain evidence="4 5">HM2</strain>
    </source>
</reference>
<dbReference type="PANTHER" id="PTHR45586">
    <property type="entry name" value="TPR REPEAT-CONTAINING PROTEIN PA4667"/>
    <property type="match status" value="1"/>
</dbReference>
<feature type="repeat" description="TPR" evidence="3">
    <location>
        <begin position="84"/>
        <end position="117"/>
    </location>
</feature>
<dbReference type="InterPro" id="IPR019734">
    <property type="entry name" value="TPR_rpt"/>
</dbReference>
<evidence type="ECO:0000313" key="4">
    <source>
        <dbReference type="EMBL" id="MBE7367421.1"/>
    </source>
</evidence>
<keyword evidence="1" id="KW-0677">Repeat</keyword>
<keyword evidence="5" id="KW-1185">Reference proteome</keyword>
<feature type="repeat" description="TPR" evidence="3">
    <location>
        <begin position="152"/>
        <end position="185"/>
    </location>
</feature>
<evidence type="ECO:0000256" key="2">
    <source>
        <dbReference type="ARBA" id="ARBA00022803"/>
    </source>
</evidence>
<name>A0ABR9S1M7_9BURK</name>
<sequence>MKTLIKNLLGTERRQKETLRAAIAAADAAGQPAEAIAARRAWLAVEPSDAATWLSLAERLRREGQRTEAVDAYERALAAGADAVPVLLSLGALQTELERFSDAEQSFRRLVAIDPKHADAWCMLGVVTKEQARYEDALRHFGEALALQPAFAEAHFNLGLAQFELGRLQEASASFMRCAELRRGKPWTGDRAALLGHDPLPRLEAMDMGVNEVKLRHDCEQLEYLLQGGHLPAAFTPVLDDYRALWTEIRGKVDEHSLVPFDPGRHPLVARTYKRPIHIAQVAPPDVPIINPALDFEDIQDRYLAAQPNVLAIDGLLTPEALQAMRRFCRESTFWNNIKSGYLGAYFFDGFCSELLLRLAAELRRSMPRVIRDLPLQMMWGYKCDCTLPGLGLHADAAAVNVNFWITEEEANLDPEGGGLLVYEHNAPEAWDFRKFNHDSGQLAEYLSSIGSVPTRYPYRANRAVMFDSDLFHATDHPRFREGYLNRRINITLLYGNRLG</sequence>
<gene>
    <name evidence="4" type="ORF">IM787_07585</name>
</gene>
<evidence type="ECO:0000313" key="5">
    <source>
        <dbReference type="Proteomes" id="UP000806285"/>
    </source>
</evidence>